<dbReference type="GO" id="GO:0000156">
    <property type="term" value="F:phosphorelay response regulator activity"/>
    <property type="evidence" value="ECO:0007669"/>
    <property type="project" value="InterPro"/>
</dbReference>
<dbReference type="InterPro" id="IPR007492">
    <property type="entry name" value="LytTR_DNA-bd_dom"/>
</dbReference>
<dbReference type="AlphaFoldDB" id="A0A512PN54"/>
<evidence type="ECO:0000313" key="2">
    <source>
        <dbReference type="EMBL" id="GEP72628.1"/>
    </source>
</evidence>
<evidence type="ECO:0000259" key="1">
    <source>
        <dbReference type="PROSITE" id="PS50930"/>
    </source>
</evidence>
<dbReference type="InterPro" id="IPR046947">
    <property type="entry name" value="LytR-like"/>
</dbReference>
<proteinExistence type="predicted"/>
<accession>A0A512PN54</accession>
<dbReference type="SMART" id="SM00850">
    <property type="entry name" value="LytTR"/>
    <property type="match status" value="1"/>
</dbReference>
<dbReference type="EMBL" id="BKAM01000026">
    <property type="protein sequence ID" value="GEP72628.1"/>
    <property type="molecule type" value="Genomic_DNA"/>
</dbReference>
<organism evidence="2 3">
    <name type="scientific">Lentilactobacillus rapi</name>
    <dbReference type="NCBI Taxonomy" id="481723"/>
    <lineage>
        <taxon>Bacteria</taxon>
        <taxon>Bacillati</taxon>
        <taxon>Bacillota</taxon>
        <taxon>Bacilli</taxon>
        <taxon>Lactobacillales</taxon>
        <taxon>Lactobacillaceae</taxon>
        <taxon>Lentilactobacillus</taxon>
    </lineage>
</organism>
<feature type="domain" description="HTH LytTR-type" evidence="1">
    <location>
        <begin position="47"/>
        <end position="151"/>
    </location>
</feature>
<protein>
    <submittedName>
        <fullName evidence="2">Transcriptional regulator</fullName>
    </submittedName>
</protein>
<evidence type="ECO:0000313" key="3">
    <source>
        <dbReference type="Proteomes" id="UP000321569"/>
    </source>
</evidence>
<dbReference type="RefSeq" id="WP_056981439.1">
    <property type="nucleotide sequence ID" value="NZ_BKAM01000026.1"/>
</dbReference>
<gene>
    <name evidence="2" type="ORF">LRA02_14960</name>
</gene>
<name>A0A512PN54_9LACO</name>
<comment type="caution">
    <text evidence="2">The sequence shown here is derived from an EMBL/GenBank/DDBJ whole genome shotgun (WGS) entry which is preliminary data.</text>
</comment>
<dbReference type="STRING" id="1423795.FD12_GL001078"/>
<sequence>MEIHFQKNEQLKNDEIDVTVTAKERSPKVDALLAHLKSYESLPPTVIPIKSEDHVVLLKPQDIILIDVTGNDLLIYAKQTVIKSKGRLYALVAKLNNPNFVQISKHAVINLDHLLSLEDSFAGGMTAFLTGDLKTSVSRKYLGLLEQRLGL</sequence>
<dbReference type="Proteomes" id="UP000321569">
    <property type="component" value="Unassembled WGS sequence"/>
</dbReference>
<dbReference type="Pfam" id="PF04397">
    <property type="entry name" value="LytTR"/>
    <property type="match status" value="1"/>
</dbReference>
<dbReference type="PANTHER" id="PTHR37299">
    <property type="entry name" value="TRANSCRIPTIONAL REGULATOR-RELATED"/>
    <property type="match status" value="1"/>
</dbReference>
<reference evidence="2 3" key="1">
    <citation type="submission" date="2019-07" db="EMBL/GenBank/DDBJ databases">
        <title>Whole genome shotgun sequence of Lactobacillus rapi NBRC 109618.</title>
        <authorList>
            <person name="Hosoyama A."/>
            <person name="Uohara A."/>
            <person name="Ohji S."/>
            <person name="Ichikawa N."/>
        </authorList>
    </citation>
    <scope>NUCLEOTIDE SEQUENCE [LARGE SCALE GENOMIC DNA]</scope>
    <source>
        <strain evidence="2 3">NBRC 109618</strain>
    </source>
</reference>
<dbReference type="OrthoDB" id="2136316at2"/>
<dbReference type="PANTHER" id="PTHR37299:SF1">
    <property type="entry name" value="STAGE 0 SPORULATION PROTEIN A HOMOLOG"/>
    <property type="match status" value="1"/>
</dbReference>
<dbReference type="GO" id="GO:0003677">
    <property type="term" value="F:DNA binding"/>
    <property type="evidence" value="ECO:0007669"/>
    <property type="project" value="InterPro"/>
</dbReference>
<dbReference type="Gene3D" id="2.40.50.1020">
    <property type="entry name" value="LytTr DNA-binding domain"/>
    <property type="match status" value="1"/>
</dbReference>
<dbReference type="PROSITE" id="PS50930">
    <property type="entry name" value="HTH_LYTTR"/>
    <property type="match status" value="1"/>
</dbReference>